<evidence type="ECO:0000259" key="1">
    <source>
        <dbReference type="Pfam" id="PF13391"/>
    </source>
</evidence>
<keyword evidence="3" id="KW-1185">Reference proteome</keyword>
<protein>
    <recommendedName>
        <fullName evidence="1">HNH nuclease domain-containing protein</fullName>
    </recommendedName>
</protein>
<dbReference type="Proteomes" id="UP001303473">
    <property type="component" value="Unassembled WGS sequence"/>
</dbReference>
<dbReference type="InterPro" id="IPR003615">
    <property type="entry name" value="HNH_nuc"/>
</dbReference>
<evidence type="ECO:0000313" key="3">
    <source>
        <dbReference type="Proteomes" id="UP001303473"/>
    </source>
</evidence>
<gene>
    <name evidence="2" type="ORF">QBC46DRAFT_371261</name>
</gene>
<accession>A0AAN6NL68</accession>
<dbReference type="AlphaFoldDB" id="A0AAN6NL68"/>
<reference evidence="3" key="1">
    <citation type="journal article" date="2023" name="Mol. Phylogenet. Evol.">
        <title>Genome-scale phylogeny and comparative genomics of the fungal order Sordariales.</title>
        <authorList>
            <person name="Hensen N."/>
            <person name="Bonometti L."/>
            <person name="Westerberg I."/>
            <person name="Brannstrom I.O."/>
            <person name="Guillou S."/>
            <person name="Cros-Aarteil S."/>
            <person name="Calhoun S."/>
            <person name="Haridas S."/>
            <person name="Kuo A."/>
            <person name="Mondo S."/>
            <person name="Pangilinan J."/>
            <person name="Riley R."/>
            <person name="LaButti K."/>
            <person name="Andreopoulos B."/>
            <person name="Lipzen A."/>
            <person name="Chen C."/>
            <person name="Yan M."/>
            <person name="Daum C."/>
            <person name="Ng V."/>
            <person name="Clum A."/>
            <person name="Steindorff A."/>
            <person name="Ohm R.A."/>
            <person name="Martin F."/>
            <person name="Silar P."/>
            <person name="Natvig D.O."/>
            <person name="Lalanne C."/>
            <person name="Gautier V."/>
            <person name="Ament-Velasquez S.L."/>
            <person name="Kruys A."/>
            <person name="Hutchinson M.I."/>
            <person name="Powell A.J."/>
            <person name="Barry K."/>
            <person name="Miller A.N."/>
            <person name="Grigoriev I.V."/>
            <person name="Debuchy R."/>
            <person name="Gladieux P."/>
            <person name="Hiltunen Thoren M."/>
            <person name="Johannesson H."/>
        </authorList>
    </citation>
    <scope>NUCLEOTIDE SEQUENCE [LARGE SCALE GENOMIC DNA]</scope>
    <source>
        <strain evidence="3">CBS 340.73</strain>
    </source>
</reference>
<sequence>MDRTEALARLDPSLVDQFLGAANTDPDIVRRALEALATDPGTVRCIVSDIHPAAEPVMDYITDIDERCRLFRELQQLTREADPSLRLNATTLAFVMVAPIPEIREYILTVRSGPFPLIMLNVNNNGPLAMRAYLPRGGPSAVPTTLPPMTVPASILNEPGTPNPADDVRRGSSVPDCAKARDGYVCIFAGTGDPEAAHIFPFRTSHNKKFSEINELLQCFWGADKHMAWRRVYENAGITQSTKNYISLNRQLHFWFDHARFALKPLRQTRNEIVVQWHWLKKAILKPRGEIREDQDILVQAGLVDQSWGANLEHRRSGVPIQTGQTFIIRAENPEDLPSFELLELQWNLLRVAAICGAADATDEDYLGGDGPTSSTAYLIWKQDHSDSEEWPWS</sequence>
<evidence type="ECO:0000313" key="2">
    <source>
        <dbReference type="EMBL" id="KAK3945642.1"/>
    </source>
</evidence>
<dbReference type="Pfam" id="PF13391">
    <property type="entry name" value="HNH_2"/>
    <property type="match status" value="1"/>
</dbReference>
<feature type="domain" description="HNH nuclease" evidence="1">
    <location>
        <begin position="186"/>
        <end position="263"/>
    </location>
</feature>
<dbReference type="EMBL" id="MU853754">
    <property type="protein sequence ID" value="KAK3945642.1"/>
    <property type="molecule type" value="Genomic_DNA"/>
</dbReference>
<organism evidence="2 3">
    <name type="scientific">Diplogelasinospora grovesii</name>
    <dbReference type="NCBI Taxonomy" id="303347"/>
    <lineage>
        <taxon>Eukaryota</taxon>
        <taxon>Fungi</taxon>
        <taxon>Dikarya</taxon>
        <taxon>Ascomycota</taxon>
        <taxon>Pezizomycotina</taxon>
        <taxon>Sordariomycetes</taxon>
        <taxon>Sordariomycetidae</taxon>
        <taxon>Sordariales</taxon>
        <taxon>Diplogelasinosporaceae</taxon>
        <taxon>Diplogelasinospora</taxon>
    </lineage>
</organism>
<comment type="caution">
    <text evidence="2">The sequence shown here is derived from an EMBL/GenBank/DDBJ whole genome shotgun (WGS) entry which is preliminary data.</text>
</comment>
<name>A0AAN6NL68_9PEZI</name>
<proteinExistence type="predicted"/>